<name>A0A1L7CE27_9CORY</name>
<gene>
    <name evidence="2" type="ORF">CAQU_01920</name>
</gene>
<feature type="compositionally biased region" description="Acidic residues" evidence="1">
    <location>
        <begin position="153"/>
        <end position="169"/>
    </location>
</feature>
<feature type="region of interest" description="Disordered" evidence="1">
    <location>
        <begin position="35"/>
        <end position="83"/>
    </location>
</feature>
<dbReference type="STRING" id="1431546.CAQU_01920"/>
<organism evidence="2 3">
    <name type="scientific">Corynebacterium aquilae DSM 44791</name>
    <dbReference type="NCBI Taxonomy" id="1431546"/>
    <lineage>
        <taxon>Bacteria</taxon>
        <taxon>Bacillati</taxon>
        <taxon>Actinomycetota</taxon>
        <taxon>Actinomycetes</taxon>
        <taxon>Mycobacteriales</taxon>
        <taxon>Corynebacteriaceae</taxon>
        <taxon>Corynebacterium</taxon>
    </lineage>
</organism>
<dbReference type="EMBL" id="CP009245">
    <property type="protein sequence ID" value="APT84033.1"/>
    <property type="molecule type" value="Genomic_DNA"/>
</dbReference>
<evidence type="ECO:0000313" key="3">
    <source>
        <dbReference type="Proteomes" id="UP000185478"/>
    </source>
</evidence>
<protein>
    <submittedName>
        <fullName evidence="2">Uncharacterized protein</fullName>
    </submittedName>
</protein>
<feature type="region of interest" description="Disordered" evidence="1">
    <location>
        <begin position="149"/>
        <end position="171"/>
    </location>
</feature>
<evidence type="ECO:0000313" key="2">
    <source>
        <dbReference type="EMBL" id="APT84033.1"/>
    </source>
</evidence>
<evidence type="ECO:0000256" key="1">
    <source>
        <dbReference type="SAM" id="MobiDB-lite"/>
    </source>
</evidence>
<reference evidence="2 3" key="1">
    <citation type="submission" date="2014-08" db="EMBL/GenBank/DDBJ databases">
        <title>Complete genome sequence of Corynebacterium aquilae S-613T(T) (=DSM 44791(T)), isolated from the choana of a healthy golden eagle.</title>
        <authorList>
            <person name="Ruckert C."/>
            <person name="Albersmeier A."/>
            <person name="Winkler A."/>
            <person name="Kalinowski J."/>
        </authorList>
    </citation>
    <scope>NUCLEOTIDE SEQUENCE [LARGE SCALE GENOMIC DNA]</scope>
    <source>
        <strain evidence="2 3">S-613</strain>
    </source>
</reference>
<dbReference type="Proteomes" id="UP000185478">
    <property type="component" value="Chromosome"/>
</dbReference>
<feature type="compositionally biased region" description="Low complexity" evidence="1">
    <location>
        <begin position="36"/>
        <end position="66"/>
    </location>
</feature>
<keyword evidence="3" id="KW-1185">Reference proteome</keyword>
<dbReference type="PROSITE" id="PS51257">
    <property type="entry name" value="PROKAR_LIPOPROTEIN"/>
    <property type="match status" value="1"/>
</dbReference>
<sequence length="194" mass="20478">MNAEKTLPRVIRRALAVGACTAPIVLVGCSNGGQSGPSTTVVTVTRSSQSSTPSTSAAAPNSSAVAEPKKDTHSQNGGTDGNTFVPEHFPVRNDLIEGPPELQGKTIVSCLGAEHPGQYDPGLTLLDDGTRVWTAQCQMAYDYGRADIAGTDDYSESDSDYSDTYDDGYSDGYDAAVEEYEEALEDALSELEDN</sequence>
<proteinExistence type="predicted"/>
<dbReference type="AlphaFoldDB" id="A0A1L7CE27"/>
<accession>A0A1L7CE27</accession>
<dbReference type="RefSeq" id="WP_075724732.1">
    <property type="nucleotide sequence ID" value="NZ_CP009245.1"/>
</dbReference>
<dbReference type="KEGG" id="caqu:CAQU_01920"/>